<sequence>MTVRAILFACLTALGLSVTPSHAQGGCDGRLMDDPGVLHAPICVPKDPARIVVLDPTFSLGMGLELGLPIVGAPLKLMSDRILRDEAERHGVADLGSYFEPNIERLVALKPDLIIGVSMADSAYPLLSQLAPTLLISAGDWKAFLSLLARATGRERRAEELLAAYEARVAKLKPLIPEQRVSVVRITSWDFQVNLDGPNTYGPFLVLRDVGVRRTDYETAQGDATLKRPDWEELNNLQGDVLLYIVGGANNSDTNGRHEEVTGNPLWQMLPAVQAGRVYRVDAGTWMEFNGTTSAHRVLDDIERLIIAKP</sequence>
<protein>
    <submittedName>
        <fullName evidence="8">Iron complex transport system substrate-binding protein</fullName>
    </submittedName>
</protein>
<dbReference type="EMBL" id="SMFY01000005">
    <property type="protein sequence ID" value="TCK19612.1"/>
    <property type="molecule type" value="Genomic_DNA"/>
</dbReference>
<feature type="domain" description="Fe/B12 periplasmic-binding" evidence="7">
    <location>
        <begin position="51"/>
        <end position="310"/>
    </location>
</feature>
<feature type="signal peptide" evidence="6">
    <location>
        <begin position="1"/>
        <end position="23"/>
    </location>
</feature>
<dbReference type="SUPFAM" id="SSF53807">
    <property type="entry name" value="Helical backbone' metal receptor"/>
    <property type="match status" value="1"/>
</dbReference>
<dbReference type="GO" id="GO:1901678">
    <property type="term" value="P:iron coordination entity transport"/>
    <property type="evidence" value="ECO:0007669"/>
    <property type="project" value="UniProtKB-ARBA"/>
</dbReference>
<dbReference type="RefSeq" id="WP_131837132.1">
    <property type="nucleotide sequence ID" value="NZ_SMFY01000005.1"/>
</dbReference>
<dbReference type="Pfam" id="PF01497">
    <property type="entry name" value="Peripla_BP_2"/>
    <property type="match status" value="1"/>
</dbReference>
<gene>
    <name evidence="8" type="ORF">EV667_4046</name>
</gene>
<proteinExistence type="inferred from homology"/>
<organism evidence="8 9">
    <name type="scientific">Ancylobacter aquaticus</name>
    <dbReference type="NCBI Taxonomy" id="100"/>
    <lineage>
        <taxon>Bacteria</taxon>
        <taxon>Pseudomonadati</taxon>
        <taxon>Pseudomonadota</taxon>
        <taxon>Alphaproteobacteria</taxon>
        <taxon>Hyphomicrobiales</taxon>
        <taxon>Xanthobacteraceae</taxon>
        <taxon>Ancylobacter</taxon>
    </lineage>
</organism>
<reference evidence="8 9" key="1">
    <citation type="submission" date="2019-03" db="EMBL/GenBank/DDBJ databases">
        <title>Genomic Encyclopedia of Type Strains, Phase IV (KMG-IV): sequencing the most valuable type-strain genomes for metagenomic binning, comparative biology and taxonomic classification.</title>
        <authorList>
            <person name="Goeker M."/>
        </authorList>
    </citation>
    <scope>NUCLEOTIDE SEQUENCE [LARGE SCALE GENOMIC DNA]</scope>
    <source>
        <strain evidence="8 9">DSM 101</strain>
    </source>
</reference>
<evidence type="ECO:0000313" key="8">
    <source>
        <dbReference type="EMBL" id="TCK19612.1"/>
    </source>
</evidence>
<keyword evidence="4" id="KW-0410">Iron transport</keyword>
<keyword evidence="5 6" id="KW-0732">Signal</keyword>
<keyword evidence="4" id="KW-0406">Ion transport</keyword>
<accession>A0A4R1HQJ4</accession>
<evidence type="ECO:0000256" key="3">
    <source>
        <dbReference type="ARBA" id="ARBA00022448"/>
    </source>
</evidence>
<keyword evidence="4" id="KW-0408">Iron</keyword>
<name>A0A4R1HQJ4_ANCAQ</name>
<dbReference type="InterPro" id="IPR002491">
    <property type="entry name" value="ABC_transptr_periplasmic_BD"/>
</dbReference>
<evidence type="ECO:0000313" key="9">
    <source>
        <dbReference type="Proteomes" id="UP000295030"/>
    </source>
</evidence>
<dbReference type="Proteomes" id="UP000295030">
    <property type="component" value="Unassembled WGS sequence"/>
</dbReference>
<dbReference type="PANTHER" id="PTHR30532">
    <property type="entry name" value="IRON III DICITRATE-BINDING PERIPLASMIC PROTEIN"/>
    <property type="match status" value="1"/>
</dbReference>
<evidence type="ECO:0000256" key="5">
    <source>
        <dbReference type="ARBA" id="ARBA00022729"/>
    </source>
</evidence>
<dbReference type="PANTHER" id="PTHR30532:SF1">
    <property type="entry name" value="IRON(3+)-HYDROXAMATE-BINDING PROTEIN FHUD"/>
    <property type="match status" value="1"/>
</dbReference>
<comment type="subcellular location">
    <subcellularLocation>
        <location evidence="1">Cell envelope</location>
    </subcellularLocation>
</comment>
<evidence type="ECO:0000256" key="1">
    <source>
        <dbReference type="ARBA" id="ARBA00004196"/>
    </source>
</evidence>
<comment type="caution">
    <text evidence="8">The sequence shown here is derived from an EMBL/GenBank/DDBJ whole genome shotgun (WGS) entry which is preliminary data.</text>
</comment>
<evidence type="ECO:0000256" key="2">
    <source>
        <dbReference type="ARBA" id="ARBA00008814"/>
    </source>
</evidence>
<dbReference type="InterPro" id="IPR051313">
    <property type="entry name" value="Bact_iron-sidero_bind"/>
</dbReference>
<dbReference type="PROSITE" id="PS50983">
    <property type="entry name" value="FE_B12_PBP"/>
    <property type="match status" value="1"/>
</dbReference>
<feature type="chain" id="PRO_5020847803" evidence="6">
    <location>
        <begin position="24"/>
        <end position="310"/>
    </location>
</feature>
<keyword evidence="3" id="KW-0813">Transport</keyword>
<evidence type="ECO:0000256" key="4">
    <source>
        <dbReference type="ARBA" id="ARBA00022496"/>
    </source>
</evidence>
<dbReference type="CDD" id="cd01146">
    <property type="entry name" value="FhuD"/>
    <property type="match status" value="1"/>
</dbReference>
<evidence type="ECO:0000259" key="7">
    <source>
        <dbReference type="PROSITE" id="PS50983"/>
    </source>
</evidence>
<keyword evidence="9" id="KW-1185">Reference proteome</keyword>
<dbReference type="OrthoDB" id="9793175at2"/>
<dbReference type="GO" id="GO:0030288">
    <property type="term" value="C:outer membrane-bounded periplasmic space"/>
    <property type="evidence" value="ECO:0007669"/>
    <property type="project" value="TreeGrafter"/>
</dbReference>
<evidence type="ECO:0000256" key="6">
    <source>
        <dbReference type="SAM" id="SignalP"/>
    </source>
</evidence>
<dbReference type="Gene3D" id="3.40.50.1980">
    <property type="entry name" value="Nitrogenase molybdenum iron protein domain"/>
    <property type="match status" value="2"/>
</dbReference>
<dbReference type="AlphaFoldDB" id="A0A4R1HQJ4"/>
<comment type="similarity">
    <text evidence="2">Belongs to the bacterial solute-binding protein 8 family.</text>
</comment>